<sequence>MTKNTMEDMTSCLHYSDDWQFMGDGDWDDIYDDPQVLADPSTASHRLKHGMLENRWIYNKNLMLDPWKHKGHCVSAYMGDAMCQVGREEWGINMVGTVQSSRTGAVVAGCNILCKWDSIRE</sequence>
<reference evidence="1 2" key="1">
    <citation type="submission" date="2016-09" db="EMBL/GenBank/DDBJ databases">
        <title>Extensive genetic diversity and differential bi-allelic expression allows diatom success in the polar Southern Ocean.</title>
        <authorList>
            <consortium name="DOE Joint Genome Institute"/>
            <person name="Mock T."/>
            <person name="Otillar R.P."/>
            <person name="Strauss J."/>
            <person name="Dupont C."/>
            <person name="Frickenhaus S."/>
            <person name="Maumus F."/>
            <person name="Mcmullan M."/>
            <person name="Sanges R."/>
            <person name="Schmutz J."/>
            <person name="Toseland A."/>
            <person name="Valas R."/>
            <person name="Veluchamy A."/>
            <person name="Ward B.J."/>
            <person name="Allen A."/>
            <person name="Barry K."/>
            <person name="Falciatore A."/>
            <person name="Ferrante M."/>
            <person name="Fortunato A.E."/>
            <person name="Gloeckner G."/>
            <person name="Gruber A."/>
            <person name="Hipkin R."/>
            <person name="Janech M."/>
            <person name="Kroth P."/>
            <person name="Leese F."/>
            <person name="Lindquist E."/>
            <person name="Lyon B.R."/>
            <person name="Martin J."/>
            <person name="Mayer C."/>
            <person name="Parker M."/>
            <person name="Quesneville H."/>
            <person name="Raymond J."/>
            <person name="Uhlig C."/>
            <person name="Valentin K.U."/>
            <person name="Worden A.Z."/>
            <person name="Armbrust E.V."/>
            <person name="Bowler C."/>
            <person name="Green B."/>
            <person name="Moulton V."/>
            <person name="Van Oosterhout C."/>
            <person name="Grigoriev I."/>
        </authorList>
    </citation>
    <scope>NUCLEOTIDE SEQUENCE [LARGE SCALE GENOMIC DNA]</scope>
    <source>
        <strain evidence="1 2">CCMP1102</strain>
    </source>
</reference>
<name>A0A1E7ESD1_9STRA</name>
<evidence type="ECO:0000313" key="2">
    <source>
        <dbReference type="Proteomes" id="UP000095751"/>
    </source>
</evidence>
<organism evidence="1 2">
    <name type="scientific">Fragilariopsis cylindrus CCMP1102</name>
    <dbReference type="NCBI Taxonomy" id="635003"/>
    <lineage>
        <taxon>Eukaryota</taxon>
        <taxon>Sar</taxon>
        <taxon>Stramenopiles</taxon>
        <taxon>Ochrophyta</taxon>
        <taxon>Bacillariophyta</taxon>
        <taxon>Bacillariophyceae</taxon>
        <taxon>Bacillariophycidae</taxon>
        <taxon>Bacillariales</taxon>
        <taxon>Bacillariaceae</taxon>
        <taxon>Fragilariopsis</taxon>
    </lineage>
</organism>
<dbReference type="Proteomes" id="UP000095751">
    <property type="component" value="Unassembled WGS sequence"/>
</dbReference>
<dbReference type="InParanoid" id="A0A1E7ESD1"/>
<proteinExistence type="predicted"/>
<dbReference type="EMBL" id="KV784378">
    <property type="protein sequence ID" value="OEU08918.1"/>
    <property type="molecule type" value="Genomic_DNA"/>
</dbReference>
<accession>A0A1E7ESD1</accession>
<dbReference type="AlphaFoldDB" id="A0A1E7ESD1"/>
<keyword evidence="2" id="KW-1185">Reference proteome</keyword>
<dbReference type="KEGG" id="fcy:FRACYDRAFT_249261"/>
<gene>
    <name evidence="1" type="ORF">FRACYDRAFT_249261</name>
</gene>
<evidence type="ECO:0000313" key="1">
    <source>
        <dbReference type="EMBL" id="OEU08918.1"/>
    </source>
</evidence>
<protein>
    <submittedName>
        <fullName evidence="1">Uncharacterized protein</fullName>
    </submittedName>
</protein>